<accession>A0A5N6QLM9</accession>
<feature type="short sequence motif" description="GXSXG" evidence="6">
    <location>
        <begin position="56"/>
        <end position="60"/>
    </location>
</feature>
<evidence type="ECO:0000313" key="10">
    <source>
        <dbReference type="Proteomes" id="UP000327013"/>
    </source>
</evidence>
<feature type="active site" description="Proton acceptor" evidence="6">
    <location>
        <position position="209"/>
    </location>
</feature>
<evidence type="ECO:0000256" key="6">
    <source>
        <dbReference type="PROSITE-ProRule" id="PRU01161"/>
    </source>
</evidence>
<dbReference type="GO" id="GO:0004620">
    <property type="term" value="F:phospholipase activity"/>
    <property type="evidence" value="ECO:0007669"/>
    <property type="project" value="TreeGrafter"/>
</dbReference>
<proteinExistence type="inferred from homology"/>
<feature type="short sequence motif" description="GXGXXG" evidence="6">
    <location>
        <begin position="18"/>
        <end position="23"/>
    </location>
</feature>
<comment type="similarity">
    <text evidence="1 7">Belongs to the patatin family.</text>
</comment>
<dbReference type="PANTHER" id="PTHR32176:SF99">
    <property type="entry name" value="PATATIN"/>
    <property type="match status" value="1"/>
</dbReference>
<feature type="active site" description="Nucleophile" evidence="6">
    <location>
        <position position="58"/>
    </location>
</feature>
<dbReference type="InterPro" id="IPR016035">
    <property type="entry name" value="Acyl_Trfase/lysoPLipase"/>
</dbReference>
<evidence type="ECO:0000259" key="8">
    <source>
        <dbReference type="PROSITE" id="PS51635"/>
    </source>
</evidence>
<dbReference type="FunFam" id="3.40.1090.10:FF:000005">
    <property type="entry name" value="Patatin"/>
    <property type="match status" value="1"/>
</dbReference>
<dbReference type="Pfam" id="PF01734">
    <property type="entry name" value="Patatin"/>
    <property type="match status" value="1"/>
</dbReference>
<protein>
    <recommendedName>
        <fullName evidence="7">Patatin</fullName>
        <ecNumber evidence="7">3.1.1.-</ecNumber>
    </recommendedName>
</protein>
<dbReference type="Proteomes" id="UP000327013">
    <property type="component" value="Chromosome 1"/>
</dbReference>
<feature type="short sequence motif" description="DGA/G" evidence="6">
    <location>
        <begin position="209"/>
        <end position="211"/>
    </location>
</feature>
<keyword evidence="10" id="KW-1185">Reference proteome</keyword>
<keyword evidence="3" id="KW-0611">Plant defense</keyword>
<comment type="domain">
    <text evidence="7">The nitrogen atoms of the two glycine residues in the GGXR motif define the oxyanion hole, and stabilize the oxyanion that forms during the nucleophilic attack by the catalytic serine during substrate cleavage.</text>
</comment>
<keyword evidence="2 6" id="KW-0378">Hydrolase</keyword>
<evidence type="ECO:0000313" key="9">
    <source>
        <dbReference type="EMBL" id="KAE7999579.1"/>
    </source>
</evidence>
<reference evidence="9 10" key="1">
    <citation type="submission" date="2019-06" db="EMBL/GenBank/DDBJ databases">
        <title>A chromosomal-level reference genome of Carpinus fangiana (Coryloideae, Betulaceae).</title>
        <authorList>
            <person name="Yang X."/>
            <person name="Wang Z."/>
            <person name="Zhang L."/>
            <person name="Hao G."/>
            <person name="Liu J."/>
            <person name="Yang Y."/>
        </authorList>
    </citation>
    <scope>NUCLEOTIDE SEQUENCE [LARGE SCALE GENOMIC DNA]</scope>
    <source>
        <strain evidence="9">Cfa_2016G</strain>
        <tissue evidence="9">Leaf</tissue>
    </source>
</reference>
<evidence type="ECO:0000256" key="1">
    <source>
        <dbReference type="ARBA" id="ARBA00010240"/>
    </source>
</evidence>
<dbReference type="EC" id="3.1.1.-" evidence="7"/>
<keyword evidence="5 6" id="KW-0443">Lipid metabolism</keyword>
<dbReference type="Gene3D" id="3.40.1090.10">
    <property type="entry name" value="Cytosolic phospholipase A2 catalytic domain"/>
    <property type="match status" value="1"/>
</dbReference>
<feature type="domain" description="PNPLA" evidence="8">
    <location>
        <begin position="14"/>
        <end position="222"/>
    </location>
</feature>
<organism evidence="9 10">
    <name type="scientific">Carpinus fangiana</name>
    <dbReference type="NCBI Taxonomy" id="176857"/>
    <lineage>
        <taxon>Eukaryota</taxon>
        <taxon>Viridiplantae</taxon>
        <taxon>Streptophyta</taxon>
        <taxon>Embryophyta</taxon>
        <taxon>Tracheophyta</taxon>
        <taxon>Spermatophyta</taxon>
        <taxon>Magnoliopsida</taxon>
        <taxon>eudicotyledons</taxon>
        <taxon>Gunneridae</taxon>
        <taxon>Pentapetalae</taxon>
        <taxon>rosids</taxon>
        <taxon>fabids</taxon>
        <taxon>Fagales</taxon>
        <taxon>Betulaceae</taxon>
        <taxon>Carpinus</taxon>
    </lineage>
</organism>
<dbReference type="EMBL" id="CM017321">
    <property type="protein sequence ID" value="KAE7999579.1"/>
    <property type="molecule type" value="Genomic_DNA"/>
</dbReference>
<dbReference type="OrthoDB" id="1658288at2759"/>
<dbReference type="AlphaFoldDB" id="A0A5N6QLM9"/>
<dbReference type="InterPro" id="IPR002641">
    <property type="entry name" value="PNPLA_dom"/>
</dbReference>
<name>A0A5N6QLM9_9ROSI</name>
<dbReference type="GO" id="GO:0047372">
    <property type="term" value="F:monoacylglycerol lipase activity"/>
    <property type="evidence" value="ECO:0007669"/>
    <property type="project" value="TreeGrafter"/>
</dbReference>
<evidence type="ECO:0000256" key="3">
    <source>
        <dbReference type="ARBA" id="ARBA00022821"/>
    </source>
</evidence>
<gene>
    <name evidence="9" type="ORF">FH972_003990</name>
</gene>
<comment type="function">
    <text evidence="7">Lipolytic acyl hydrolase (LAH).</text>
</comment>
<evidence type="ECO:0000256" key="4">
    <source>
        <dbReference type="ARBA" id="ARBA00022963"/>
    </source>
</evidence>
<dbReference type="PANTHER" id="PTHR32176">
    <property type="entry name" value="XYLOSE ISOMERASE"/>
    <property type="match status" value="1"/>
</dbReference>
<keyword evidence="4 6" id="KW-0442">Lipid degradation</keyword>
<dbReference type="CDD" id="cd07214">
    <property type="entry name" value="Pat17_isozyme_like"/>
    <property type="match status" value="1"/>
</dbReference>
<dbReference type="GO" id="GO:0016042">
    <property type="term" value="P:lipid catabolic process"/>
    <property type="evidence" value="ECO:0007669"/>
    <property type="project" value="UniProtKB-UniRule"/>
</dbReference>
<evidence type="ECO:0000256" key="2">
    <source>
        <dbReference type="ARBA" id="ARBA00022801"/>
    </source>
</evidence>
<sequence length="398" mass="44182">MATGLGKSKMVTVLSIDGGGIRGLIPATLLSFLESKLQELDGTHARVADYFDIIAGTSTGGLITTMLAAPNNDNRPMYAANDITNFYLDHCPWIFPQKSFKHPLSSLTSMFGGMMGPKYNGKYLRALTNELLGNLTLKQTLTNVIIPAFDIKLLQPVIFSTNDAKLNDLKNARLADVCIGTSAAPTFLPAHYFETKNAEGETRCFDLIDGGVAANNPTMIAISQILKEMLLQNSGLNDIKAAPAEYNKRKLVLSLGTGEDKFDEEKYTAANASKWGKFRWVYDKRSRATPFLDIYGDASSDMVDFYVSSLFQAHDRRNNYLRIQDDNLTGDARSVDIATAENLQRLVEIGKELLKKPVSRVNLDTGRFEEIKNEGTNKEALAHFAKLLVEERKHRRNQ</sequence>
<dbReference type="PROSITE" id="PS51635">
    <property type="entry name" value="PNPLA"/>
    <property type="match status" value="1"/>
</dbReference>
<dbReference type="GO" id="GO:0006952">
    <property type="term" value="P:defense response"/>
    <property type="evidence" value="ECO:0007669"/>
    <property type="project" value="UniProtKB-KW"/>
</dbReference>
<dbReference type="SUPFAM" id="SSF52151">
    <property type="entry name" value="FabD/lysophospholipase-like"/>
    <property type="match status" value="1"/>
</dbReference>
<evidence type="ECO:0000256" key="5">
    <source>
        <dbReference type="ARBA" id="ARBA00023098"/>
    </source>
</evidence>
<evidence type="ECO:0000256" key="7">
    <source>
        <dbReference type="RuleBase" id="RU361262"/>
    </source>
</evidence>